<evidence type="ECO:0000313" key="1">
    <source>
        <dbReference type="EMBL" id="TFK67294.1"/>
    </source>
</evidence>
<name>A0ACD3APU6_9AGAR</name>
<organism evidence="1 2">
    <name type="scientific">Pluteus cervinus</name>
    <dbReference type="NCBI Taxonomy" id="181527"/>
    <lineage>
        <taxon>Eukaryota</taxon>
        <taxon>Fungi</taxon>
        <taxon>Dikarya</taxon>
        <taxon>Basidiomycota</taxon>
        <taxon>Agaricomycotina</taxon>
        <taxon>Agaricomycetes</taxon>
        <taxon>Agaricomycetidae</taxon>
        <taxon>Agaricales</taxon>
        <taxon>Pluteineae</taxon>
        <taxon>Pluteaceae</taxon>
        <taxon>Pluteus</taxon>
    </lineage>
</organism>
<sequence>RLFNRIFERAQHILQHTFGMELVEIQTRAGLDQEMNGVNDELDETRKATGVKCRAAAMGSETYILRSALDPDLIAIAAETDEKIPEQELTAS</sequence>
<feature type="non-terminal residue" evidence="1">
    <location>
        <position position="1"/>
    </location>
</feature>
<proteinExistence type="predicted"/>
<dbReference type="EMBL" id="ML208379">
    <property type="protein sequence ID" value="TFK67294.1"/>
    <property type="molecule type" value="Genomic_DNA"/>
</dbReference>
<gene>
    <name evidence="1" type="ORF">BDN72DRAFT_770853</name>
</gene>
<accession>A0ACD3APU6</accession>
<evidence type="ECO:0000313" key="2">
    <source>
        <dbReference type="Proteomes" id="UP000308600"/>
    </source>
</evidence>
<reference evidence="1 2" key="1">
    <citation type="journal article" date="2019" name="Nat. Ecol. Evol.">
        <title>Megaphylogeny resolves global patterns of mushroom evolution.</title>
        <authorList>
            <person name="Varga T."/>
            <person name="Krizsan K."/>
            <person name="Foldi C."/>
            <person name="Dima B."/>
            <person name="Sanchez-Garcia M."/>
            <person name="Sanchez-Ramirez S."/>
            <person name="Szollosi G.J."/>
            <person name="Szarkandi J.G."/>
            <person name="Papp V."/>
            <person name="Albert L."/>
            <person name="Andreopoulos W."/>
            <person name="Angelini C."/>
            <person name="Antonin V."/>
            <person name="Barry K.W."/>
            <person name="Bougher N.L."/>
            <person name="Buchanan P."/>
            <person name="Buyck B."/>
            <person name="Bense V."/>
            <person name="Catcheside P."/>
            <person name="Chovatia M."/>
            <person name="Cooper J."/>
            <person name="Damon W."/>
            <person name="Desjardin D."/>
            <person name="Finy P."/>
            <person name="Geml J."/>
            <person name="Haridas S."/>
            <person name="Hughes K."/>
            <person name="Justo A."/>
            <person name="Karasinski D."/>
            <person name="Kautmanova I."/>
            <person name="Kiss B."/>
            <person name="Kocsube S."/>
            <person name="Kotiranta H."/>
            <person name="LaButti K.M."/>
            <person name="Lechner B.E."/>
            <person name="Liimatainen K."/>
            <person name="Lipzen A."/>
            <person name="Lukacs Z."/>
            <person name="Mihaltcheva S."/>
            <person name="Morgado L.N."/>
            <person name="Niskanen T."/>
            <person name="Noordeloos M.E."/>
            <person name="Ohm R.A."/>
            <person name="Ortiz-Santana B."/>
            <person name="Ovrebo C."/>
            <person name="Racz N."/>
            <person name="Riley R."/>
            <person name="Savchenko A."/>
            <person name="Shiryaev A."/>
            <person name="Soop K."/>
            <person name="Spirin V."/>
            <person name="Szebenyi C."/>
            <person name="Tomsovsky M."/>
            <person name="Tulloss R.E."/>
            <person name="Uehling J."/>
            <person name="Grigoriev I.V."/>
            <person name="Vagvolgyi C."/>
            <person name="Papp T."/>
            <person name="Martin F.M."/>
            <person name="Miettinen O."/>
            <person name="Hibbett D.S."/>
            <person name="Nagy L.G."/>
        </authorList>
    </citation>
    <scope>NUCLEOTIDE SEQUENCE [LARGE SCALE GENOMIC DNA]</scope>
    <source>
        <strain evidence="1 2">NL-1719</strain>
    </source>
</reference>
<dbReference type="Proteomes" id="UP000308600">
    <property type="component" value="Unassembled WGS sequence"/>
</dbReference>
<protein>
    <submittedName>
        <fullName evidence="1">Uncharacterized protein</fullName>
    </submittedName>
</protein>
<keyword evidence="2" id="KW-1185">Reference proteome</keyword>